<proteinExistence type="predicted"/>
<dbReference type="AlphaFoldDB" id="A0A0D0BNI2"/>
<feature type="non-terminal residue" evidence="2">
    <location>
        <position position="204"/>
    </location>
</feature>
<evidence type="ECO:0000313" key="2">
    <source>
        <dbReference type="EMBL" id="KIK73147.1"/>
    </source>
</evidence>
<organism evidence="2 3">
    <name type="scientific">Paxillus rubicundulus Ve08.2h10</name>
    <dbReference type="NCBI Taxonomy" id="930991"/>
    <lineage>
        <taxon>Eukaryota</taxon>
        <taxon>Fungi</taxon>
        <taxon>Dikarya</taxon>
        <taxon>Basidiomycota</taxon>
        <taxon>Agaricomycotina</taxon>
        <taxon>Agaricomycetes</taxon>
        <taxon>Agaricomycetidae</taxon>
        <taxon>Boletales</taxon>
        <taxon>Paxilineae</taxon>
        <taxon>Paxillaceae</taxon>
        <taxon>Paxillus</taxon>
    </lineage>
</organism>
<dbReference type="EMBL" id="KN830057">
    <property type="protein sequence ID" value="KIK73147.1"/>
    <property type="molecule type" value="Genomic_DNA"/>
</dbReference>
<accession>A0A0D0BNI2</accession>
<gene>
    <name evidence="2" type="ORF">PAXRUDRAFT_91681</name>
</gene>
<evidence type="ECO:0000256" key="1">
    <source>
        <dbReference type="SAM" id="MobiDB-lite"/>
    </source>
</evidence>
<dbReference type="InParanoid" id="A0A0D0BNI2"/>
<reference evidence="2 3" key="1">
    <citation type="submission" date="2014-04" db="EMBL/GenBank/DDBJ databases">
        <authorList>
            <consortium name="DOE Joint Genome Institute"/>
            <person name="Kuo A."/>
            <person name="Kohler A."/>
            <person name="Jargeat P."/>
            <person name="Nagy L.G."/>
            <person name="Floudas D."/>
            <person name="Copeland A."/>
            <person name="Barry K.W."/>
            <person name="Cichocki N."/>
            <person name="Veneault-Fourrey C."/>
            <person name="LaButti K."/>
            <person name="Lindquist E.A."/>
            <person name="Lipzen A."/>
            <person name="Lundell T."/>
            <person name="Morin E."/>
            <person name="Murat C."/>
            <person name="Sun H."/>
            <person name="Tunlid A."/>
            <person name="Henrissat B."/>
            <person name="Grigoriev I.V."/>
            <person name="Hibbett D.S."/>
            <person name="Martin F."/>
            <person name="Nordberg H.P."/>
            <person name="Cantor M.N."/>
            <person name="Hua S.X."/>
        </authorList>
    </citation>
    <scope>NUCLEOTIDE SEQUENCE [LARGE SCALE GENOMIC DNA]</scope>
    <source>
        <strain evidence="2 3">Ve08.2h10</strain>
    </source>
</reference>
<dbReference type="OrthoDB" id="3063862at2759"/>
<keyword evidence="3" id="KW-1185">Reference proteome</keyword>
<feature type="compositionally biased region" description="Basic residues" evidence="1">
    <location>
        <begin position="111"/>
        <end position="122"/>
    </location>
</feature>
<protein>
    <submittedName>
        <fullName evidence="2">Uncharacterized protein</fullName>
    </submittedName>
</protein>
<dbReference type="Proteomes" id="UP000054538">
    <property type="component" value="Unassembled WGS sequence"/>
</dbReference>
<feature type="non-terminal residue" evidence="2">
    <location>
        <position position="1"/>
    </location>
</feature>
<reference evidence="3" key="2">
    <citation type="submission" date="2015-01" db="EMBL/GenBank/DDBJ databases">
        <title>Evolutionary Origins and Diversification of the Mycorrhizal Mutualists.</title>
        <authorList>
            <consortium name="DOE Joint Genome Institute"/>
            <consortium name="Mycorrhizal Genomics Consortium"/>
            <person name="Kohler A."/>
            <person name="Kuo A."/>
            <person name="Nagy L.G."/>
            <person name="Floudas D."/>
            <person name="Copeland A."/>
            <person name="Barry K.W."/>
            <person name="Cichocki N."/>
            <person name="Veneault-Fourrey C."/>
            <person name="LaButti K."/>
            <person name="Lindquist E.A."/>
            <person name="Lipzen A."/>
            <person name="Lundell T."/>
            <person name="Morin E."/>
            <person name="Murat C."/>
            <person name="Riley R."/>
            <person name="Ohm R."/>
            <person name="Sun H."/>
            <person name="Tunlid A."/>
            <person name="Henrissat B."/>
            <person name="Grigoriev I.V."/>
            <person name="Hibbett D.S."/>
            <person name="Martin F."/>
        </authorList>
    </citation>
    <scope>NUCLEOTIDE SEQUENCE [LARGE SCALE GENOMIC DNA]</scope>
    <source>
        <strain evidence="3">Ve08.2h10</strain>
    </source>
</reference>
<dbReference type="HOGENOM" id="CLU_045441_1_0_1"/>
<sequence length="204" mass="23086">KGLNTYFKLDDNKPFDTWQAQLLVKVAEKLAPMMLSFNNYNISFSIPHISPSLLVITTQEDHDLLCEHVHKAKNFEANIFVQEKPSAVSKNQKVSSRKVYSSTLDSDGRDHCKKKKKQKKSQVPKATNIKECNEPINSNIQALCNRWVCNKKPGCESEFCFINVADGGNHILLMFPCLNCWAAAMLEGPAFATLEMPPNHQNFQ</sequence>
<name>A0A0D0BNI2_9AGAM</name>
<dbReference type="STRING" id="930991.A0A0D0BNI2"/>
<evidence type="ECO:0000313" key="3">
    <source>
        <dbReference type="Proteomes" id="UP000054538"/>
    </source>
</evidence>
<feature type="region of interest" description="Disordered" evidence="1">
    <location>
        <begin position="99"/>
        <end position="123"/>
    </location>
</feature>